<dbReference type="EC" id="3.1.21.-" evidence="5"/>
<dbReference type="Pfam" id="PF01420">
    <property type="entry name" value="Methylase_S"/>
    <property type="match status" value="2"/>
</dbReference>
<evidence type="ECO:0000313" key="5">
    <source>
        <dbReference type="EMBL" id="MDH6060853.1"/>
    </source>
</evidence>
<name>A0AA43KCG0_9CYAN</name>
<evidence type="ECO:0000256" key="1">
    <source>
        <dbReference type="ARBA" id="ARBA00010923"/>
    </source>
</evidence>
<accession>A0AA43KCG0</accession>
<comment type="similarity">
    <text evidence="1">Belongs to the type-I restriction system S methylase family.</text>
</comment>
<evidence type="ECO:0000256" key="3">
    <source>
        <dbReference type="ARBA" id="ARBA00023125"/>
    </source>
</evidence>
<keyword evidence="5" id="KW-0378">Hydrolase</keyword>
<dbReference type="InterPro" id="IPR000055">
    <property type="entry name" value="Restrct_endonuc_typeI_TRD"/>
</dbReference>
<dbReference type="SUPFAM" id="SSF116734">
    <property type="entry name" value="DNA methylase specificity domain"/>
    <property type="match status" value="2"/>
</dbReference>
<dbReference type="GO" id="GO:0016787">
    <property type="term" value="F:hydrolase activity"/>
    <property type="evidence" value="ECO:0007669"/>
    <property type="project" value="UniProtKB-KW"/>
</dbReference>
<dbReference type="RefSeq" id="WP_280654843.1">
    <property type="nucleotide sequence ID" value="NZ_JANQDH010000071.1"/>
</dbReference>
<proteinExistence type="inferred from homology"/>
<dbReference type="InterPro" id="IPR044946">
    <property type="entry name" value="Restrct_endonuc_typeI_TRD_sf"/>
</dbReference>
<evidence type="ECO:0000256" key="2">
    <source>
        <dbReference type="ARBA" id="ARBA00022747"/>
    </source>
</evidence>
<organism evidence="5 6">
    <name type="scientific">Chrysosporum bergii ANA360D</name>
    <dbReference type="NCBI Taxonomy" id="617107"/>
    <lineage>
        <taxon>Bacteria</taxon>
        <taxon>Bacillati</taxon>
        <taxon>Cyanobacteriota</taxon>
        <taxon>Cyanophyceae</taxon>
        <taxon>Nostocales</taxon>
        <taxon>Nodulariaceae</taxon>
        <taxon>Chrysosporum</taxon>
    </lineage>
</organism>
<dbReference type="GO" id="GO:0009307">
    <property type="term" value="P:DNA restriction-modification system"/>
    <property type="evidence" value="ECO:0007669"/>
    <property type="project" value="UniProtKB-KW"/>
</dbReference>
<dbReference type="Gene3D" id="3.90.220.20">
    <property type="entry name" value="DNA methylase specificity domains"/>
    <property type="match status" value="2"/>
</dbReference>
<dbReference type="EMBL" id="JANQDH010000071">
    <property type="protein sequence ID" value="MDH6060853.1"/>
    <property type="molecule type" value="Genomic_DNA"/>
</dbReference>
<keyword evidence="5" id="KW-0255">Endonuclease</keyword>
<dbReference type="InterPro" id="IPR052021">
    <property type="entry name" value="Type-I_RS_S_subunit"/>
</dbReference>
<keyword evidence="6" id="KW-1185">Reference proteome</keyword>
<dbReference type="GO" id="GO:0003677">
    <property type="term" value="F:DNA binding"/>
    <property type="evidence" value="ECO:0007669"/>
    <property type="project" value="UniProtKB-KW"/>
</dbReference>
<dbReference type="CDD" id="cd17267">
    <property type="entry name" value="RMtype1_S_EcoAO83I-TRD1-CR1_like"/>
    <property type="match status" value="1"/>
</dbReference>
<evidence type="ECO:0000259" key="4">
    <source>
        <dbReference type="Pfam" id="PF01420"/>
    </source>
</evidence>
<evidence type="ECO:0000313" key="6">
    <source>
        <dbReference type="Proteomes" id="UP001159387"/>
    </source>
</evidence>
<feature type="domain" description="Type I restriction modification DNA specificity" evidence="4">
    <location>
        <begin position="205"/>
        <end position="357"/>
    </location>
</feature>
<dbReference type="PANTHER" id="PTHR30408">
    <property type="entry name" value="TYPE-1 RESTRICTION ENZYME ECOKI SPECIFICITY PROTEIN"/>
    <property type="match status" value="1"/>
</dbReference>
<dbReference type="Proteomes" id="UP001159387">
    <property type="component" value="Unassembled WGS sequence"/>
</dbReference>
<dbReference type="Gene3D" id="1.10.287.1120">
    <property type="entry name" value="Bipartite methylase S protein"/>
    <property type="match status" value="1"/>
</dbReference>
<feature type="domain" description="Type I restriction modification DNA specificity" evidence="4">
    <location>
        <begin position="3"/>
        <end position="155"/>
    </location>
</feature>
<keyword evidence="2" id="KW-0680">Restriction system</keyword>
<comment type="caution">
    <text evidence="5">The sequence shown here is derived from an EMBL/GenBank/DDBJ whole genome shotgun (WGS) entry which is preliminary data.</text>
</comment>
<dbReference type="PANTHER" id="PTHR30408:SF13">
    <property type="entry name" value="TYPE I RESTRICTION ENZYME HINDI SPECIFICITY SUBUNIT"/>
    <property type="match status" value="1"/>
</dbReference>
<reference evidence="5 6" key="1">
    <citation type="journal article" date="2023" name="J. Phycol.">
        <title>Chrysosporum ovalisporum is synonymous with the true-branching cyanobacterium Umezakia natans (Nostocales/Aphanizomenonaceae).</title>
        <authorList>
            <person name="McGregor G.B."/>
            <person name="Sendall B.C."/>
            <person name="Niiyama Y."/>
            <person name="Tuji A."/>
            <person name="Willis A."/>
        </authorList>
    </citation>
    <scope>NUCLEOTIDE SEQUENCE [LARGE SCALE GENOMIC DNA]</scope>
    <source>
        <strain evidence="5 6">ANA360D</strain>
    </source>
</reference>
<gene>
    <name evidence="5" type="ORF">NWP17_10445</name>
</gene>
<sequence>MNNWKDLYWGELVTLEYGKPCPNYADNIGEYPVFGTNGKIGQSKKALCNHPSVIIGRKGAYRGVHYSDKPFWVIDTAFYLEPKVDIDLKWAYYNLLTQDINGMDSGSAIPSTSRQDFYFLSVKLPPLAEQKAIAHILGTLDDKIELNRQMNETLEAMAREIFKSWFVDFDPVRAKMEGRQPAGMDAATADLFPNDFEESSLGLIPKGWKVATIGESVKIVGGSTPSTKNPDYWEGGTIHWTTPKDLSSLSSPVLLNTERKITELGLKQISSGLLPKGTLLLSSRAPIGYLAISEIPVAINQGYIGMICDKGLPNYYILNWTRENIETIIGRANGTTFLEISKSNFRPIELVIPDIKILDVFIKQVERLYQMIVNNLQESHSLATLRDTLLPKLMSGEIRVKQAEKLLESVA</sequence>
<dbReference type="GO" id="GO:0004519">
    <property type="term" value="F:endonuclease activity"/>
    <property type="evidence" value="ECO:0007669"/>
    <property type="project" value="UniProtKB-KW"/>
</dbReference>
<protein>
    <submittedName>
        <fullName evidence="5">Restriction endonuclease subunit S</fullName>
        <ecNumber evidence="5">3.1.21.-</ecNumber>
    </submittedName>
</protein>
<dbReference type="CDD" id="cd17273">
    <property type="entry name" value="RMtype1_S_EcoJA69PI-TRD1-CR1_like"/>
    <property type="match status" value="1"/>
</dbReference>
<keyword evidence="5" id="KW-0540">Nuclease</keyword>
<keyword evidence="3" id="KW-0238">DNA-binding</keyword>
<dbReference type="AlphaFoldDB" id="A0AA43KCG0"/>